<comment type="caution">
    <text evidence="1">The sequence shown here is derived from an EMBL/GenBank/DDBJ whole genome shotgun (WGS) entry which is preliminary data.</text>
</comment>
<dbReference type="RefSeq" id="WP_187018595.1">
    <property type="nucleotide sequence ID" value="NZ_JACOPB010000001.1"/>
</dbReference>
<evidence type="ECO:0000313" key="1">
    <source>
        <dbReference type="EMBL" id="MBC5706517.1"/>
    </source>
</evidence>
<accession>A0ABR7H002</accession>
<evidence type="ECO:0008006" key="3">
    <source>
        <dbReference type="Google" id="ProtNLM"/>
    </source>
</evidence>
<organism evidence="1 2">
    <name type="scientific">Hungatella hominis</name>
    <dbReference type="NCBI Taxonomy" id="2763050"/>
    <lineage>
        <taxon>Bacteria</taxon>
        <taxon>Bacillati</taxon>
        <taxon>Bacillota</taxon>
        <taxon>Clostridia</taxon>
        <taxon>Lachnospirales</taxon>
        <taxon>Lachnospiraceae</taxon>
        <taxon>Hungatella</taxon>
    </lineage>
</organism>
<sequence length="164" mass="18992">MDIADFKEFSQKCSEELPNEIGKILQNAKGEKSCSIGFITTDDFYGFYLSWDYNTDIDEYYDWENGANPDFLYQPLVDTVDACKEIDFCSPSDEKWNFAETLLSVLEKNIKEIPDEIFKKNGFKREDVLFFATMGDGDYIEEMIETSVKMFNAKETLEAYGLTQ</sequence>
<name>A0ABR7H002_9FIRM</name>
<gene>
    <name evidence="1" type="ORF">H8S75_00915</name>
</gene>
<reference evidence="1 2" key="1">
    <citation type="submission" date="2020-08" db="EMBL/GenBank/DDBJ databases">
        <title>Genome public.</title>
        <authorList>
            <person name="Liu C."/>
            <person name="Sun Q."/>
        </authorList>
    </citation>
    <scope>NUCLEOTIDE SEQUENCE [LARGE SCALE GENOMIC DNA]</scope>
    <source>
        <strain evidence="1 2">NSJ-66</strain>
    </source>
</reference>
<protein>
    <recommendedName>
        <fullName evidence="3">DUF4303 domain-containing protein</fullName>
    </recommendedName>
</protein>
<evidence type="ECO:0000313" key="2">
    <source>
        <dbReference type="Proteomes" id="UP000634672"/>
    </source>
</evidence>
<proteinExistence type="predicted"/>
<dbReference type="Proteomes" id="UP000634672">
    <property type="component" value="Unassembled WGS sequence"/>
</dbReference>
<dbReference type="EMBL" id="JACOPB010000001">
    <property type="protein sequence ID" value="MBC5706517.1"/>
    <property type="molecule type" value="Genomic_DNA"/>
</dbReference>
<keyword evidence="2" id="KW-1185">Reference proteome</keyword>